<evidence type="ECO:0000313" key="4">
    <source>
        <dbReference type="Proteomes" id="UP000292580"/>
    </source>
</evidence>
<dbReference type="SUPFAM" id="SSF52317">
    <property type="entry name" value="Class I glutamine amidotransferase-like"/>
    <property type="match status" value="1"/>
</dbReference>
<accession>A0A483CU71</accession>
<dbReference type="GO" id="GO:0006508">
    <property type="term" value="P:proteolysis"/>
    <property type="evidence" value="ECO:0007669"/>
    <property type="project" value="UniProtKB-KW"/>
</dbReference>
<dbReference type="RefSeq" id="WP_130647239.1">
    <property type="nucleotide sequence ID" value="NZ_PGCL01000003.1"/>
</dbReference>
<dbReference type="Proteomes" id="UP000292580">
    <property type="component" value="Unassembled WGS sequence"/>
</dbReference>
<dbReference type="InterPro" id="IPR006286">
    <property type="entry name" value="C56_PfpI-like"/>
</dbReference>
<evidence type="ECO:0000256" key="1">
    <source>
        <dbReference type="ARBA" id="ARBA00008542"/>
    </source>
</evidence>
<feature type="domain" description="DJ-1/PfpI" evidence="2">
    <location>
        <begin position="2"/>
        <end position="165"/>
    </location>
</feature>
<evidence type="ECO:0000313" key="3">
    <source>
        <dbReference type="EMBL" id="TAJ44314.1"/>
    </source>
</evidence>
<dbReference type="InterPro" id="IPR002818">
    <property type="entry name" value="DJ-1/PfpI"/>
</dbReference>
<protein>
    <submittedName>
        <fullName evidence="3">Protease</fullName>
    </submittedName>
</protein>
<comment type="similarity">
    <text evidence="1">Belongs to the peptidase C56 family.</text>
</comment>
<keyword evidence="3" id="KW-0378">Hydrolase</keyword>
<evidence type="ECO:0000259" key="2">
    <source>
        <dbReference type="Pfam" id="PF01965"/>
    </source>
</evidence>
<name>A0A483CU71_9EURY</name>
<keyword evidence="4" id="KW-1185">Reference proteome</keyword>
<dbReference type="PANTHER" id="PTHR42733:SF2">
    <property type="entry name" value="DJ-1_THIJ_PFPI FAMILY PROTEIN"/>
    <property type="match status" value="1"/>
</dbReference>
<dbReference type="AlphaFoldDB" id="A0A483CU71"/>
<sequence>MKRVAVLIDGMFEDSEYTVPVRAIRSAGHEVVNLGLKAGSMVKGKTDASSVRIDVSVRDSSIDDYDALLIPGGYSPDRLRAFPEPVRFVRDFVRKGKPVFVICHGPQLLISARVLDGRRVTGWRSIEIDIRNAGADFLDQEVVVDGNLVSSRSPDDLPAFVRTVLDVLG</sequence>
<dbReference type="EMBL" id="PGCL01000003">
    <property type="protein sequence ID" value="TAJ44314.1"/>
    <property type="molecule type" value="Genomic_DNA"/>
</dbReference>
<dbReference type="InterPro" id="IPR029062">
    <property type="entry name" value="Class_I_gatase-like"/>
</dbReference>
<dbReference type="Gene3D" id="3.40.50.880">
    <property type="match status" value="1"/>
</dbReference>
<proteinExistence type="inferred from homology"/>
<dbReference type="PANTHER" id="PTHR42733">
    <property type="entry name" value="DJ-1 PROTEIN"/>
    <property type="match status" value="1"/>
</dbReference>
<gene>
    <name evidence="3" type="ORF">CUJ86_09085</name>
</gene>
<keyword evidence="3" id="KW-0645">Protease</keyword>
<organism evidence="3 4">
    <name type="scientific">Methanofollis fontis</name>
    <dbReference type="NCBI Taxonomy" id="2052832"/>
    <lineage>
        <taxon>Archaea</taxon>
        <taxon>Methanobacteriati</taxon>
        <taxon>Methanobacteriota</taxon>
        <taxon>Stenosarchaea group</taxon>
        <taxon>Methanomicrobia</taxon>
        <taxon>Methanomicrobiales</taxon>
        <taxon>Methanomicrobiaceae</taxon>
        <taxon>Methanofollis</taxon>
    </lineage>
</organism>
<dbReference type="CDD" id="cd03134">
    <property type="entry name" value="GATase1_PfpI_like"/>
    <property type="match status" value="1"/>
</dbReference>
<dbReference type="Pfam" id="PF01965">
    <property type="entry name" value="DJ-1_PfpI"/>
    <property type="match status" value="1"/>
</dbReference>
<dbReference type="PROSITE" id="PS51276">
    <property type="entry name" value="PEPTIDASE_C56_PFPI"/>
    <property type="match status" value="1"/>
</dbReference>
<reference evidence="3 4" key="1">
    <citation type="submission" date="2017-11" db="EMBL/GenBank/DDBJ databases">
        <title>Isolation and Characterization of Methanofollis Species from Methane Seep Offshore SW Taiwan.</title>
        <authorList>
            <person name="Teng N.-H."/>
            <person name="Lai M.-C."/>
            <person name="Chen S.-C."/>
        </authorList>
    </citation>
    <scope>NUCLEOTIDE SEQUENCE [LARGE SCALE GENOMIC DNA]</scope>
    <source>
        <strain evidence="3 4">FWC-SCC2</strain>
    </source>
</reference>
<dbReference type="GO" id="GO:0008233">
    <property type="term" value="F:peptidase activity"/>
    <property type="evidence" value="ECO:0007669"/>
    <property type="project" value="UniProtKB-KW"/>
</dbReference>
<comment type="caution">
    <text evidence="3">The sequence shown here is derived from an EMBL/GenBank/DDBJ whole genome shotgun (WGS) entry which is preliminary data.</text>
</comment>
<dbReference type="NCBIfam" id="TIGR01382">
    <property type="entry name" value="PfpI"/>
    <property type="match status" value="1"/>
</dbReference>